<dbReference type="RefSeq" id="WP_109340845.1">
    <property type="nucleotide sequence ID" value="NZ_CP029347.1"/>
</dbReference>
<dbReference type="Proteomes" id="UP000245728">
    <property type="component" value="Chromosome"/>
</dbReference>
<dbReference type="Pfam" id="PF02230">
    <property type="entry name" value="Abhydrolase_2"/>
    <property type="match status" value="1"/>
</dbReference>
<keyword evidence="2" id="KW-0378">Hydrolase</keyword>
<evidence type="ECO:0000313" key="5">
    <source>
        <dbReference type="Proteomes" id="UP000245728"/>
    </source>
</evidence>
<proteinExistence type="inferred from homology"/>
<name>A0A2S2E6S0_9ALTE</name>
<evidence type="ECO:0000313" key="4">
    <source>
        <dbReference type="EMBL" id="AWL13343.1"/>
    </source>
</evidence>
<accession>A0A2S2E6S0</accession>
<keyword evidence="5" id="KW-1185">Reference proteome</keyword>
<dbReference type="KEGG" id="salh:HMF8227_02895"/>
<organism evidence="4 5">
    <name type="scientific">Saliniradius amylolyticus</name>
    <dbReference type="NCBI Taxonomy" id="2183582"/>
    <lineage>
        <taxon>Bacteria</taxon>
        <taxon>Pseudomonadati</taxon>
        <taxon>Pseudomonadota</taxon>
        <taxon>Gammaproteobacteria</taxon>
        <taxon>Alteromonadales</taxon>
        <taxon>Alteromonadaceae</taxon>
        <taxon>Saliniradius</taxon>
    </lineage>
</organism>
<dbReference type="AlphaFoldDB" id="A0A2S2E6S0"/>
<dbReference type="PANTHER" id="PTHR10655:SF17">
    <property type="entry name" value="LYSOPHOSPHOLIPASE-LIKE PROTEIN 1"/>
    <property type="match status" value="1"/>
</dbReference>
<dbReference type="InterPro" id="IPR029058">
    <property type="entry name" value="AB_hydrolase_fold"/>
</dbReference>
<gene>
    <name evidence="4" type="ORF">HMF8227_02895</name>
</gene>
<dbReference type="OrthoDB" id="9801763at2"/>
<dbReference type="GO" id="GO:0016787">
    <property type="term" value="F:hydrolase activity"/>
    <property type="evidence" value="ECO:0007669"/>
    <property type="project" value="UniProtKB-KW"/>
</dbReference>
<evidence type="ECO:0000256" key="1">
    <source>
        <dbReference type="ARBA" id="ARBA00006499"/>
    </source>
</evidence>
<dbReference type="Gene3D" id="3.40.50.1820">
    <property type="entry name" value="alpha/beta hydrolase"/>
    <property type="match status" value="1"/>
</dbReference>
<sequence>MQELLPYVDVNPDKPHDAVVVWLHGLGDSGNGFAPIVPELKLPTSMSVRFVFPHAPVRPVTINNGMPMRAWYDIKSLDFNQRADSQGVRESAQQVKQLIETEIEQGIDSKRVILAGFSQGGVIAYHLGLRFDQPLGGILALSTYLTEVPTLDDEASEANKSTPIFTAHGLYDEVIPCALGKTGADKLSELGYAVQWQDYPMQHNVCADEIQAISAWLQQRLA</sequence>
<evidence type="ECO:0000259" key="3">
    <source>
        <dbReference type="Pfam" id="PF02230"/>
    </source>
</evidence>
<evidence type="ECO:0000256" key="2">
    <source>
        <dbReference type="ARBA" id="ARBA00022801"/>
    </source>
</evidence>
<dbReference type="PANTHER" id="PTHR10655">
    <property type="entry name" value="LYSOPHOSPHOLIPASE-RELATED"/>
    <property type="match status" value="1"/>
</dbReference>
<dbReference type="SUPFAM" id="SSF53474">
    <property type="entry name" value="alpha/beta-Hydrolases"/>
    <property type="match status" value="1"/>
</dbReference>
<comment type="similarity">
    <text evidence="1">Belongs to the AB hydrolase superfamily. AB hydrolase 2 family.</text>
</comment>
<reference evidence="4 5" key="1">
    <citation type="submission" date="2018-05" db="EMBL/GenBank/DDBJ databases">
        <title>Salinimonas sp. HMF8227 Genome sequencing and assembly.</title>
        <authorList>
            <person name="Kang H."/>
            <person name="Kang J."/>
            <person name="Cha I."/>
            <person name="Kim H."/>
            <person name="Joh K."/>
        </authorList>
    </citation>
    <scope>NUCLEOTIDE SEQUENCE [LARGE SCALE GENOMIC DNA]</scope>
    <source>
        <strain evidence="4 5">HMF8227</strain>
    </source>
</reference>
<feature type="domain" description="Phospholipase/carboxylesterase/thioesterase" evidence="3">
    <location>
        <begin position="10"/>
        <end position="218"/>
    </location>
</feature>
<dbReference type="InterPro" id="IPR003140">
    <property type="entry name" value="PLipase/COase/thioEstase"/>
</dbReference>
<dbReference type="InterPro" id="IPR050565">
    <property type="entry name" value="LYPA1-2/EST-like"/>
</dbReference>
<dbReference type="EMBL" id="CP029347">
    <property type="protein sequence ID" value="AWL13343.1"/>
    <property type="molecule type" value="Genomic_DNA"/>
</dbReference>
<protein>
    <submittedName>
        <fullName evidence="4">Acyl-protein thioesterase 1 like protein</fullName>
    </submittedName>
</protein>